<proteinExistence type="predicted"/>
<sequence>MKELVRSDPTVTVDFLLNKLRSIFEDVKANISTIYNFLIQVCKFSLKKLSKWAMRRDSSELKQ</sequence>
<protein>
    <submittedName>
        <fullName evidence="1">Uncharacterized protein</fullName>
    </submittedName>
</protein>
<organism evidence="1">
    <name type="scientific">Candida parapsilosis (strain CDC 317 / ATCC MYA-4646)</name>
    <name type="common">Yeast</name>
    <name type="synonym">Monilia parapsilosis</name>
    <dbReference type="NCBI Taxonomy" id="578454"/>
    <lineage>
        <taxon>Eukaryota</taxon>
        <taxon>Fungi</taxon>
        <taxon>Dikarya</taxon>
        <taxon>Ascomycota</taxon>
        <taxon>Saccharomycotina</taxon>
        <taxon>Pichiomycetes</taxon>
        <taxon>Debaryomycetaceae</taxon>
        <taxon>Candida/Lodderomyces clade</taxon>
        <taxon>Candida</taxon>
    </lineage>
</organism>
<dbReference type="EnsemblFungi" id="CPAR2_501360-T">
    <property type="protein sequence ID" value="CPAR2_501360-T-p1"/>
    <property type="gene ID" value="CPAR2_501360"/>
</dbReference>
<reference evidence="1" key="1">
    <citation type="submission" date="2025-05" db="UniProtKB">
        <authorList>
            <consortium name="EnsemblFungi"/>
        </authorList>
    </citation>
    <scope>IDENTIFICATION</scope>
</reference>
<accession>A0AAJ8W4R4</accession>
<evidence type="ECO:0000313" key="1">
    <source>
        <dbReference type="EnsemblFungi" id="CPAR2_501360-T-p1"/>
    </source>
</evidence>
<name>A0AAJ8W4R4_CANPC</name>
<dbReference type="AlphaFoldDB" id="A0AAJ8W4R4"/>